<keyword evidence="9" id="KW-1185">Reference proteome</keyword>
<dbReference type="EMBL" id="JASWJB010000245">
    <property type="protein sequence ID" value="KAK2592804.1"/>
    <property type="molecule type" value="Genomic_DNA"/>
</dbReference>
<proteinExistence type="predicted"/>
<dbReference type="GO" id="GO:0046872">
    <property type="term" value="F:metal ion binding"/>
    <property type="evidence" value="ECO:0007669"/>
    <property type="project" value="UniProtKB-KW"/>
</dbReference>
<gene>
    <name evidence="8" type="ORF">QQS21_009508</name>
</gene>
<evidence type="ECO:0000256" key="5">
    <source>
        <dbReference type="ARBA" id="ARBA00023277"/>
    </source>
</evidence>
<organism evidence="8 9">
    <name type="scientific">Conoideocrella luteorostrata</name>
    <dbReference type="NCBI Taxonomy" id="1105319"/>
    <lineage>
        <taxon>Eukaryota</taxon>
        <taxon>Fungi</taxon>
        <taxon>Dikarya</taxon>
        <taxon>Ascomycota</taxon>
        <taxon>Pezizomycotina</taxon>
        <taxon>Sordariomycetes</taxon>
        <taxon>Hypocreomycetidae</taxon>
        <taxon>Hypocreales</taxon>
        <taxon>Clavicipitaceae</taxon>
        <taxon>Conoideocrella</taxon>
    </lineage>
</organism>
<dbReference type="GO" id="GO:0016810">
    <property type="term" value="F:hydrolase activity, acting on carbon-nitrogen (but not peptide) bonds"/>
    <property type="evidence" value="ECO:0007669"/>
    <property type="project" value="InterPro"/>
</dbReference>
<keyword evidence="6" id="KW-0170">Cobalt</keyword>
<evidence type="ECO:0000313" key="8">
    <source>
        <dbReference type="EMBL" id="KAK2592804.1"/>
    </source>
</evidence>
<dbReference type="SUPFAM" id="SSF88713">
    <property type="entry name" value="Glycoside hydrolase/deacetylase"/>
    <property type="match status" value="1"/>
</dbReference>
<dbReference type="Gene3D" id="3.20.20.370">
    <property type="entry name" value="Glycoside hydrolase/deacetylase"/>
    <property type="match status" value="1"/>
</dbReference>
<dbReference type="PANTHER" id="PTHR46471">
    <property type="entry name" value="CHITIN DEACETYLASE"/>
    <property type="match status" value="1"/>
</dbReference>
<keyword evidence="3" id="KW-0732">Signal</keyword>
<evidence type="ECO:0000256" key="6">
    <source>
        <dbReference type="ARBA" id="ARBA00023285"/>
    </source>
</evidence>
<keyword evidence="4" id="KW-0378">Hydrolase</keyword>
<comment type="caution">
    <text evidence="8">The sequence shown here is derived from an EMBL/GenBank/DDBJ whole genome shotgun (WGS) entry which is preliminary data.</text>
</comment>
<dbReference type="PROSITE" id="PS51677">
    <property type="entry name" value="NODB"/>
    <property type="match status" value="1"/>
</dbReference>
<keyword evidence="5" id="KW-0119">Carbohydrate metabolism</keyword>
<evidence type="ECO:0000256" key="3">
    <source>
        <dbReference type="ARBA" id="ARBA00022729"/>
    </source>
</evidence>
<comment type="cofactor">
    <cofactor evidence="1">
        <name>Co(2+)</name>
        <dbReference type="ChEBI" id="CHEBI:48828"/>
    </cofactor>
</comment>
<protein>
    <recommendedName>
        <fullName evidence="7">NodB homology domain-containing protein</fullName>
    </recommendedName>
</protein>
<sequence length="262" mass="29200">MLTSWKLAPLQPPAGSDTLGSSSSRPCIGNVPCGGPMITTCTEPGMVALTFDDGPYTYTNDLLNLLDHLDTKATFFITGNNRGKTPIDNPSAEWPGILRRMNDAGHQIASHTWTHRDLNQATETDRRAEIVNNEMAMRNIFGWIPTYFRPPYLECNAGSGCENTLGDLAYHSISTNLDTKDYMFDDPNLIQQSKDRFSNGLPLDPHTGSYIVLAHDVHEQTVHGLTLFMVNLAKERGYKLVTVGECLGDPKQNWYRSADMFR</sequence>
<dbReference type="Pfam" id="PF01522">
    <property type="entry name" value="Polysacc_deac_1"/>
    <property type="match status" value="1"/>
</dbReference>
<feature type="domain" description="NodB homology" evidence="7">
    <location>
        <begin position="45"/>
        <end position="241"/>
    </location>
</feature>
<name>A0AAJ0CJJ2_9HYPO</name>
<evidence type="ECO:0000259" key="7">
    <source>
        <dbReference type="PROSITE" id="PS51677"/>
    </source>
</evidence>
<dbReference type="PANTHER" id="PTHR46471:SF2">
    <property type="entry name" value="CHITIN DEACETYLASE-RELATED"/>
    <property type="match status" value="1"/>
</dbReference>
<evidence type="ECO:0000256" key="1">
    <source>
        <dbReference type="ARBA" id="ARBA00001941"/>
    </source>
</evidence>
<evidence type="ECO:0000313" key="9">
    <source>
        <dbReference type="Proteomes" id="UP001251528"/>
    </source>
</evidence>
<keyword evidence="2" id="KW-0479">Metal-binding</keyword>
<dbReference type="GO" id="GO:0005975">
    <property type="term" value="P:carbohydrate metabolic process"/>
    <property type="evidence" value="ECO:0007669"/>
    <property type="project" value="InterPro"/>
</dbReference>
<accession>A0AAJ0CJJ2</accession>
<dbReference type="Proteomes" id="UP001251528">
    <property type="component" value="Unassembled WGS sequence"/>
</dbReference>
<dbReference type="CDD" id="cd10951">
    <property type="entry name" value="CE4_ClCDA_like"/>
    <property type="match status" value="1"/>
</dbReference>
<dbReference type="InterPro" id="IPR011330">
    <property type="entry name" value="Glyco_hydro/deAcase_b/a-brl"/>
</dbReference>
<evidence type="ECO:0000256" key="2">
    <source>
        <dbReference type="ARBA" id="ARBA00022723"/>
    </source>
</evidence>
<dbReference type="InterPro" id="IPR002509">
    <property type="entry name" value="NODB_dom"/>
</dbReference>
<evidence type="ECO:0000256" key="4">
    <source>
        <dbReference type="ARBA" id="ARBA00022801"/>
    </source>
</evidence>
<reference evidence="8" key="1">
    <citation type="submission" date="2023-06" db="EMBL/GenBank/DDBJ databases">
        <title>Conoideocrella luteorostrata (Hypocreales: Clavicipitaceae), a potential biocontrol fungus for elongate hemlock scale in United States Christmas tree production areas.</title>
        <authorList>
            <person name="Barrett H."/>
            <person name="Lovett B."/>
            <person name="Macias A.M."/>
            <person name="Stajich J.E."/>
            <person name="Kasson M.T."/>
        </authorList>
    </citation>
    <scope>NUCLEOTIDE SEQUENCE</scope>
    <source>
        <strain evidence="8">ARSEF 14590</strain>
    </source>
</reference>
<dbReference type="AlphaFoldDB" id="A0AAJ0CJJ2"/>